<evidence type="ECO:0000256" key="1">
    <source>
        <dbReference type="SAM" id="Phobius"/>
    </source>
</evidence>
<keyword evidence="1" id="KW-0812">Transmembrane</keyword>
<dbReference type="Proteomes" id="UP000009319">
    <property type="component" value="Unassembled WGS sequence"/>
</dbReference>
<keyword evidence="1" id="KW-1133">Transmembrane helix</keyword>
<dbReference type="AlphaFoldDB" id="K0PMP1"/>
<comment type="caution">
    <text evidence="2">The sequence shown here is derived from an EMBL/GenBank/DDBJ whole genome shotgun (WGS) entry which is preliminary data.</text>
</comment>
<keyword evidence="1" id="KW-0472">Membrane</keyword>
<sequence length="115" mass="12218">MAIVNNAAAPIILVIALHSKFPHDALVIQPDVDIGADLRNYLVVFSPIGWRLALALTGTFCIARFSPRRAAAVVVTKAVAIRMAMTEFKMIWVIGPFLSKPAGAGLAAFLTGICA</sequence>
<dbReference type="STRING" id="1211777.BN77_0699"/>
<accession>K0PMP1</accession>
<keyword evidence="3" id="KW-1185">Reference proteome</keyword>
<evidence type="ECO:0000313" key="2">
    <source>
        <dbReference type="EMBL" id="CCM77736.1"/>
    </source>
</evidence>
<proteinExistence type="predicted"/>
<protein>
    <submittedName>
        <fullName evidence="2">Uncharacterized protein</fullName>
    </submittedName>
</protein>
<feature type="transmembrane region" description="Helical" evidence="1">
    <location>
        <begin position="41"/>
        <end position="63"/>
    </location>
</feature>
<organism evidence="2 3">
    <name type="scientific">Rhizobium mesoamericanum STM3625</name>
    <dbReference type="NCBI Taxonomy" id="1211777"/>
    <lineage>
        <taxon>Bacteria</taxon>
        <taxon>Pseudomonadati</taxon>
        <taxon>Pseudomonadota</taxon>
        <taxon>Alphaproteobacteria</taxon>
        <taxon>Hyphomicrobiales</taxon>
        <taxon>Rhizobiaceae</taxon>
        <taxon>Rhizobium/Agrobacterium group</taxon>
        <taxon>Rhizobium</taxon>
    </lineage>
</organism>
<evidence type="ECO:0000313" key="3">
    <source>
        <dbReference type="Proteomes" id="UP000009319"/>
    </source>
</evidence>
<dbReference type="EMBL" id="CANI01000032">
    <property type="protein sequence ID" value="CCM77736.1"/>
    <property type="molecule type" value="Genomic_DNA"/>
</dbReference>
<dbReference type="HOGENOM" id="CLU_2107038_0_0_5"/>
<gene>
    <name evidence="2" type="ORF">BN77_0699</name>
</gene>
<reference evidence="2 3" key="1">
    <citation type="journal article" date="2013" name="Genome Announc.">
        <title>Draft Genome Sequence of Rhizobium mesoamericanum STM3625, a Nitrogen-Fixing Symbiont of Mimosa pudica Isolated in French Guiana (South America).</title>
        <authorList>
            <person name="Moulin L."/>
            <person name="Mornico D."/>
            <person name="Melkonian R."/>
            <person name="Klonowska A."/>
        </authorList>
    </citation>
    <scope>NUCLEOTIDE SEQUENCE [LARGE SCALE GENOMIC DNA]</scope>
    <source>
        <strain evidence="2 3">STM3625</strain>
    </source>
</reference>
<name>K0PMP1_9HYPH</name>